<dbReference type="SUPFAM" id="SSF53474">
    <property type="entry name" value="alpha/beta-Hydrolases"/>
    <property type="match status" value="1"/>
</dbReference>
<feature type="domain" description="BD-FAE-like" evidence="2">
    <location>
        <begin position="23"/>
        <end position="243"/>
    </location>
</feature>
<sequence length="290" mass="32721">MKQTVIYKQNDSFELKADYYGTNREHAPVVVYIHGGGLIWGTRKEISDDMIRLYTDNGFALFSIDYRLAPETKLPEILEDIQDGIDWIITKGAEQFSINPQKVAVVGSSAGGFLALSTGTFKNKPSAIVSFYGYGDILGKWATSPSKYYCQKDMVPQNVANTLFSDKTLTEASVEKRFLLYVHGRQQGTWINLITGTMQESNKEELKKYCPIHNVTKDYPPTLLLHGTKDMDVPYEQSVFMRAAIIKESVEAKLITVLNGEHVFDQEFHDPKVQNALLQVADFLHAHLNT</sequence>
<dbReference type="PANTHER" id="PTHR48081">
    <property type="entry name" value="AB HYDROLASE SUPERFAMILY PROTEIN C4A8.06C"/>
    <property type="match status" value="1"/>
</dbReference>
<proteinExistence type="predicted"/>
<evidence type="ECO:0000313" key="3">
    <source>
        <dbReference type="EMBL" id="MBS4180513.1"/>
    </source>
</evidence>
<evidence type="ECO:0000313" key="4">
    <source>
        <dbReference type="EMBL" id="MCH6264101.1"/>
    </source>
</evidence>
<comment type="caution">
    <text evidence="3">The sequence shown here is derived from an EMBL/GenBank/DDBJ whole genome shotgun (WGS) entry which is preliminary data.</text>
</comment>
<dbReference type="InterPro" id="IPR050300">
    <property type="entry name" value="GDXG_lipolytic_enzyme"/>
</dbReference>
<dbReference type="InterPro" id="IPR029058">
    <property type="entry name" value="AB_hydrolase_fold"/>
</dbReference>
<dbReference type="GO" id="GO:0016787">
    <property type="term" value="F:hydrolase activity"/>
    <property type="evidence" value="ECO:0007669"/>
    <property type="project" value="UniProtKB-KW"/>
</dbReference>
<reference evidence="3" key="1">
    <citation type="submission" date="2021-05" db="EMBL/GenBank/DDBJ databases">
        <title>Novel Bacillus species.</title>
        <authorList>
            <person name="Liu G."/>
        </authorList>
    </citation>
    <scope>NUCLEOTIDE SEQUENCE</scope>
    <source>
        <strain evidence="3 5">FJAT-50051</strain>
    </source>
</reference>
<accession>A0A942SVE3</accession>
<evidence type="ECO:0000313" key="5">
    <source>
        <dbReference type="Proteomes" id="UP000677265"/>
    </source>
</evidence>
<keyword evidence="1 3" id="KW-0378">Hydrolase</keyword>
<dbReference type="Pfam" id="PF20434">
    <property type="entry name" value="BD-FAE"/>
    <property type="match status" value="1"/>
</dbReference>
<dbReference type="Proteomes" id="UP000677265">
    <property type="component" value="Unassembled WGS sequence"/>
</dbReference>
<keyword evidence="5" id="KW-1185">Reference proteome</keyword>
<protein>
    <submittedName>
        <fullName evidence="3">Alpha/beta hydrolase</fullName>
    </submittedName>
</protein>
<dbReference type="RefSeq" id="WP_213140488.1">
    <property type="nucleotide sequence ID" value="NZ_JAGYPE020000001.1"/>
</dbReference>
<dbReference type="EMBL" id="JAGYPE010000001">
    <property type="protein sequence ID" value="MBS4180513.1"/>
    <property type="molecule type" value="Genomic_DNA"/>
</dbReference>
<gene>
    <name evidence="4" type="ORF">KHB02_000990</name>
    <name evidence="3" type="ORF">KHB02_03800</name>
</gene>
<organism evidence="3">
    <name type="scientific">Neobacillus citreus</name>
    <dbReference type="NCBI Taxonomy" id="2833578"/>
    <lineage>
        <taxon>Bacteria</taxon>
        <taxon>Bacillati</taxon>
        <taxon>Bacillota</taxon>
        <taxon>Bacilli</taxon>
        <taxon>Bacillales</taxon>
        <taxon>Bacillaceae</taxon>
        <taxon>Neobacillus</taxon>
    </lineage>
</organism>
<dbReference type="InterPro" id="IPR049492">
    <property type="entry name" value="BD-FAE-like_dom"/>
</dbReference>
<name>A0A942SVE3_9BACI</name>
<dbReference type="Gene3D" id="3.40.50.1820">
    <property type="entry name" value="alpha/beta hydrolase"/>
    <property type="match status" value="1"/>
</dbReference>
<evidence type="ECO:0000259" key="2">
    <source>
        <dbReference type="Pfam" id="PF20434"/>
    </source>
</evidence>
<dbReference type="AlphaFoldDB" id="A0A942SVE3"/>
<evidence type="ECO:0000256" key="1">
    <source>
        <dbReference type="ARBA" id="ARBA00022801"/>
    </source>
</evidence>
<dbReference type="EMBL" id="JAGYPE020000001">
    <property type="protein sequence ID" value="MCH6264101.1"/>
    <property type="molecule type" value="Genomic_DNA"/>
</dbReference>